<evidence type="ECO:0000256" key="3">
    <source>
        <dbReference type="ARBA" id="ARBA00023004"/>
    </source>
</evidence>
<dbReference type="SUPFAM" id="SSF46626">
    <property type="entry name" value="Cytochrome c"/>
    <property type="match status" value="1"/>
</dbReference>
<dbReference type="EMBL" id="JAAORB010000005">
    <property type="protein sequence ID" value="NHQ73728.1"/>
    <property type="molecule type" value="Genomic_DNA"/>
</dbReference>
<evidence type="ECO:0000313" key="7">
    <source>
        <dbReference type="EMBL" id="NHQ73728.1"/>
    </source>
</evidence>
<protein>
    <submittedName>
        <fullName evidence="7">C-type cytochrome</fullName>
    </submittedName>
</protein>
<comment type="caution">
    <text evidence="7">The sequence shown here is derived from an EMBL/GenBank/DDBJ whole genome shotgun (WGS) entry which is preliminary data.</text>
</comment>
<sequence>MIRIFTRTVLASALALSAGMAMAEGDAQTGEAIYDRYCAACHGATGTGDGRMRAVLTVQPSDLTALSAGNDGSFPMERVVKRIDGRDPLVAHGSEMPIYGDFFDGDGASLRTDSGQPVITSTPVADLVAYLQGLQVQ</sequence>
<feature type="signal peptide" evidence="5">
    <location>
        <begin position="1"/>
        <end position="23"/>
    </location>
</feature>
<evidence type="ECO:0000256" key="1">
    <source>
        <dbReference type="ARBA" id="ARBA00022617"/>
    </source>
</evidence>
<gene>
    <name evidence="7" type="ORF">HAT86_04505</name>
</gene>
<reference evidence="7" key="1">
    <citation type="submission" date="2020-03" db="EMBL/GenBank/DDBJ databases">
        <title>Roseovarius gahaiensis sp. nov., isolated from Gahai Saline Lake, China.</title>
        <authorList>
            <person name="Sun X."/>
        </authorList>
    </citation>
    <scope>NUCLEOTIDE SEQUENCE</scope>
    <source>
        <strain evidence="7">GH877</strain>
    </source>
</reference>
<organism evidence="7 8">
    <name type="scientific">Roseovarius gahaiensis</name>
    <dbReference type="NCBI Taxonomy" id="2716691"/>
    <lineage>
        <taxon>Bacteria</taxon>
        <taxon>Pseudomonadati</taxon>
        <taxon>Pseudomonadota</taxon>
        <taxon>Alphaproteobacteria</taxon>
        <taxon>Rhodobacterales</taxon>
        <taxon>Roseobacteraceae</taxon>
        <taxon>Roseovarius</taxon>
    </lineage>
</organism>
<evidence type="ECO:0000259" key="6">
    <source>
        <dbReference type="PROSITE" id="PS51007"/>
    </source>
</evidence>
<dbReference type="RefSeq" id="WP_167193851.1">
    <property type="nucleotide sequence ID" value="NZ_JAAORB010000005.1"/>
</dbReference>
<dbReference type="Pfam" id="PF13442">
    <property type="entry name" value="Cytochrome_CBB3"/>
    <property type="match status" value="1"/>
</dbReference>
<feature type="chain" id="PRO_5036732816" evidence="5">
    <location>
        <begin position="24"/>
        <end position="137"/>
    </location>
</feature>
<dbReference type="Proteomes" id="UP000639775">
    <property type="component" value="Unassembled WGS sequence"/>
</dbReference>
<dbReference type="InterPro" id="IPR009056">
    <property type="entry name" value="Cyt_c-like_dom"/>
</dbReference>
<keyword evidence="1 4" id="KW-0349">Heme</keyword>
<keyword evidence="3 4" id="KW-0408">Iron</keyword>
<evidence type="ECO:0000256" key="5">
    <source>
        <dbReference type="SAM" id="SignalP"/>
    </source>
</evidence>
<keyword evidence="5" id="KW-0732">Signal</keyword>
<feature type="domain" description="Cytochrome c" evidence="6">
    <location>
        <begin position="25"/>
        <end position="135"/>
    </location>
</feature>
<evidence type="ECO:0000256" key="4">
    <source>
        <dbReference type="PROSITE-ProRule" id="PRU00433"/>
    </source>
</evidence>
<keyword evidence="2 4" id="KW-0479">Metal-binding</keyword>
<keyword evidence="8" id="KW-1185">Reference proteome</keyword>
<dbReference type="GO" id="GO:0020037">
    <property type="term" value="F:heme binding"/>
    <property type="evidence" value="ECO:0007669"/>
    <property type="project" value="InterPro"/>
</dbReference>
<dbReference type="GO" id="GO:0009055">
    <property type="term" value="F:electron transfer activity"/>
    <property type="evidence" value="ECO:0007669"/>
    <property type="project" value="InterPro"/>
</dbReference>
<evidence type="ECO:0000256" key="2">
    <source>
        <dbReference type="ARBA" id="ARBA00022723"/>
    </source>
</evidence>
<dbReference type="AlphaFoldDB" id="A0A967EE10"/>
<accession>A0A967EE10</accession>
<dbReference type="InterPro" id="IPR036909">
    <property type="entry name" value="Cyt_c-like_dom_sf"/>
</dbReference>
<name>A0A967EE10_9RHOB</name>
<evidence type="ECO:0000313" key="8">
    <source>
        <dbReference type="Proteomes" id="UP000639775"/>
    </source>
</evidence>
<dbReference type="GO" id="GO:0046872">
    <property type="term" value="F:metal ion binding"/>
    <property type="evidence" value="ECO:0007669"/>
    <property type="project" value="UniProtKB-KW"/>
</dbReference>
<dbReference type="PROSITE" id="PS51007">
    <property type="entry name" value="CYTC"/>
    <property type="match status" value="1"/>
</dbReference>
<dbReference type="Gene3D" id="1.10.760.10">
    <property type="entry name" value="Cytochrome c-like domain"/>
    <property type="match status" value="1"/>
</dbReference>
<proteinExistence type="predicted"/>